<sequence length="131" mass="13660">MHSWLAPTNQLGFLASALAGADITTRAIGVCVWIGAIAGVLVAAWLVWTIFVGRRDPLTGLGLVFAVMVVSGPVVQPWYVLWAALPLAASALSRRARTAVVATSATVAMLLSAASLVDVGDPGRADRQDQH</sequence>
<evidence type="ECO:0000256" key="3">
    <source>
        <dbReference type="ARBA" id="ARBA00022679"/>
    </source>
</evidence>
<keyword evidence="2" id="KW-0328">Glycosyltransferase</keyword>
<comment type="similarity">
    <text evidence="7">Belongs to the MptA/B family.</text>
</comment>
<dbReference type="GO" id="GO:0016020">
    <property type="term" value="C:membrane"/>
    <property type="evidence" value="ECO:0007669"/>
    <property type="project" value="UniProtKB-SubCell"/>
</dbReference>
<dbReference type="OrthoDB" id="5242303at2"/>
<dbReference type="EMBL" id="VDFW01000006">
    <property type="protein sequence ID" value="TNC27306.1"/>
    <property type="molecule type" value="Genomic_DNA"/>
</dbReference>
<dbReference type="AlphaFoldDB" id="A0A5C4M7Y1"/>
<keyword evidence="3" id="KW-0808">Transferase</keyword>
<gene>
    <name evidence="9" type="ORF">FG385_09490</name>
</gene>
<dbReference type="RefSeq" id="WP_139096268.1">
    <property type="nucleotide sequence ID" value="NZ_VDFW01000006.1"/>
</dbReference>
<accession>A0A5C4M7Y1</accession>
<protein>
    <recommendedName>
        <fullName evidence="11">DUF2029 domain-containing protein</fullName>
    </recommendedName>
</protein>
<reference evidence="9 10" key="1">
    <citation type="submission" date="2019-06" db="EMBL/GenBank/DDBJ databases">
        <title>Amycolatopsis alkalitolerans sp. nov., isolated from Gastrodia elata Blume.</title>
        <authorList>
            <person name="Narsing Rao M.P."/>
            <person name="Li W.J."/>
        </authorList>
    </citation>
    <scope>NUCLEOTIDE SEQUENCE [LARGE SCALE GENOMIC DNA]</scope>
    <source>
        <strain evidence="9 10">SYSUP0005</strain>
    </source>
</reference>
<evidence type="ECO:0000256" key="4">
    <source>
        <dbReference type="ARBA" id="ARBA00022692"/>
    </source>
</evidence>
<feature type="transmembrane region" description="Helical" evidence="8">
    <location>
        <begin position="58"/>
        <end position="79"/>
    </location>
</feature>
<keyword evidence="6 8" id="KW-0472">Membrane</keyword>
<feature type="transmembrane region" description="Helical" evidence="8">
    <location>
        <begin position="99"/>
        <end position="117"/>
    </location>
</feature>
<evidence type="ECO:0000256" key="5">
    <source>
        <dbReference type="ARBA" id="ARBA00022989"/>
    </source>
</evidence>
<comment type="subcellular location">
    <subcellularLocation>
        <location evidence="1">Membrane</location>
        <topology evidence="1">Multi-pass membrane protein</topology>
    </subcellularLocation>
</comment>
<dbReference type="Proteomes" id="UP000305546">
    <property type="component" value="Unassembled WGS sequence"/>
</dbReference>
<dbReference type="NCBIfam" id="NF038066">
    <property type="entry name" value="MptB"/>
    <property type="match status" value="1"/>
</dbReference>
<evidence type="ECO:0000313" key="9">
    <source>
        <dbReference type="EMBL" id="TNC27306.1"/>
    </source>
</evidence>
<name>A0A5C4M7Y1_9PSEU</name>
<evidence type="ECO:0000313" key="10">
    <source>
        <dbReference type="Proteomes" id="UP000305546"/>
    </source>
</evidence>
<proteinExistence type="inferred from homology"/>
<evidence type="ECO:0000256" key="6">
    <source>
        <dbReference type="ARBA" id="ARBA00023136"/>
    </source>
</evidence>
<evidence type="ECO:0000256" key="7">
    <source>
        <dbReference type="ARBA" id="ARBA00043987"/>
    </source>
</evidence>
<organism evidence="9 10">
    <name type="scientific">Amycolatopsis alkalitolerans</name>
    <dbReference type="NCBI Taxonomy" id="2547244"/>
    <lineage>
        <taxon>Bacteria</taxon>
        <taxon>Bacillati</taxon>
        <taxon>Actinomycetota</taxon>
        <taxon>Actinomycetes</taxon>
        <taxon>Pseudonocardiales</taxon>
        <taxon>Pseudonocardiaceae</taxon>
        <taxon>Amycolatopsis</taxon>
    </lineage>
</organism>
<dbReference type="InterPro" id="IPR049829">
    <property type="entry name" value="MptA/B-like"/>
</dbReference>
<dbReference type="GO" id="GO:0016757">
    <property type="term" value="F:glycosyltransferase activity"/>
    <property type="evidence" value="ECO:0007669"/>
    <property type="project" value="UniProtKB-KW"/>
</dbReference>
<evidence type="ECO:0000256" key="1">
    <source>
        <dbReference type="ARBA" id="ARBA00004141"/>
    </source>
</evidence>
<keyword evidence="4 8" id="KW-0812">Transmembrane</keyword>
<keyword evidence="5 8" id="KW-1133">Transmembrane helix</keyword>
<evidence type="ECO:0000256" key="2">
    <source>
        <dbReference type="ARBA" id="ARBA00022676"/>
    </source>
</evidence>
<evidence type="ECO:0000256" key="8">
    <source>
        <dbReference type="SAM" id="Phobius"/>
    </source>
</evidence>
<keyword evidence="10" id="KW-1185">Reference proteome</keyword>
<evidence type="ECO:0008006" key="11">
    <source>
        <dbReference type="Google" id="ProtNLM"/>
    </source>
</evidence>
<comment type="caution">
    <text evidence="9">The sequence shown here is derived from an EMBL/GenBank/DDBJ whole genome shotgun (WGS) entry which is preliminary data.</text>
</comment>
<feature type="transmembrane region" description="Helical" evidence="8">
    <location>
        <begin position="27"/>
        <end position="51"/>
    </location>
</feature>